<dbReference type="Gene3D" id="3.10.450.530">
    <property type="entry name" value="Ribonuclease toxin, BrnT, of type II toxin-antitoxin system"/>
    <property type="match status" value="1"/>
</dbReference>
<keyword evidence="2" id="KW-1185">Reference proteome</keyword>
<dbReference type="Pfam" id="PF04365">
    <property type="entry name" value="BrnT_toxin"/>
    <property type="match status" value="1"/>
</dbReference>
<reference evidence="1 2" key="1">
    <citation type="submission" date="2023-09" db="EMBL/GenBank/DDBJ databases">
        <authorList>
            <person name="Rey-Velasco X."/>
        </authorList>
    </citation>
    <scope>NUCLEOTIDE SEQUENCE [LARGE SCALE GENOMIC DNA]</scope>
    <source>
        <strain evidence="1 2">W345</strain>
    </source>
</reference>
<name>A0ABU2WJJ9_9GAMM</name>
<sequence>MQFEWNDEKAQANLSKYGVSFVEALTCFHDPEQVAFYDPEHSEDEDLLIGHPTKGVC</sequence>
<accession>A0ABU2WJJ9</accession>
<dbReference type="Proteomes" id="UP001254608">
    <property type="component" value="Unassembled WGS sequence"/>
</dbReference>
<comment type="caution">
    <text evidence="1">The sequence shown here is derived from an EMBL/GenBank/DDBJ whole genome shotgun (WGS) entry which is preliminary data.</text>
</comment>
<dbReference type="EMBL" id="JAVRIC010000016">
    <property type="protein sequence ID" value="MDT0498048.1"/>
    <property type="molecule type" value="Genomic_DNA"/>
</dbReference>
<evidence type="ECO:0000313" key="2">
    <source>
        <dbReference type="Proteomes" id="UP001254608"/>
    </source>
</evidence>
<gene>
    <name evidence="1" type="ORF">RM530_11830</name>
</gene>
<dbReference type="InterPro" id="IPR038573">
    <property type="entry name" value="BrnT_sf"/>
</dbReference>
<dbReference type="RefSeq" id="WP_311365438.1">
    <property type="nucleotide sequence ID" value="NZ_JAVRIC010000016.1"/>
</dbReference>
<proteinExistence type="predicted"/>
<protein>
    <submittedName>
        <fullName evidence="1">BrnT family toxin</fullName>
    </submittedName>
</protein>
<organism evidence="1 2">
    <name type="scientific">Banduia mediterranea</name>
    <dbReference type="NCBI Taxonomy" id="3075609"/>
    <lineage>
        <taxon>Bacteria</taxon>
        <taxon>Pseudomonadati</taxon>
        <taxon>Pseudomonadota</taxon>
        <taxon>Gammaproteobacteria</taxon>
        <taxon>Nevskiales</taxon>
        <taxon>Algiphilaceae</taxon>
        <taxon>Banduia</taxon>
    </lineage>
</organism>
<evidence type="ECO:0000313" key="1">
    <source>
        <dbReference type="EMBL" id="MDT0498048.1"/>
    </source>
</evidence>
<dbReference type="InterPro" id="IPR007460">
    <property type="entry name" value="BrnT_toxin"/>
</dbReference>